<accession>A0A164PNL1</accession>
<organism evidence="2 3">
    <name type="scientific">Daphnia magna</name>
    <dbReference type="NCBI Taxonomy" id="35525"/>
    <lineage>
        <taxon>Eukaryota</taxon>
        <taxon>Metazoa</taxon>
        <taxon>Ecdysozoa</taxon>
        <taxon>Arthropoda</taxon>
        <taxon>Crustacea</taxon>
        <taxon>Branchiopoda</taxon>
        <taxon>Diplostraca</taxon>
        <taxon>Cladocera</taxon>
        <taxon>Anomopoda</taxon>
        <taxon>Daphniidae</taxon>
        <taxon>Daphnia</taxon>
    </lineage>
</organism>
<reference evidence="2 3" key="1">
    <citation type="submission" date="2016-03" db="EMBL/GenBank/DDBJ databases">
        <title>EvidentialGene: Evidence-directed Construction of Genes on Genomes.</title>
        <authorList>
            <person name="Gilbert D.G."/>
            <person name="Choi J.-H."/>
            <person name="Mockaitis K."/>
            <person name="Colbourne J."/>
            <person name="Pfrender M."/>
        </authorList>
    </citation>
    <scope>NUCLEOTIDE SEQUENCE [LARGE SCALE GENOMIC DNA]</scope>
    <source>
        <strain evidence="2 3">Xinb3</strain>
        <tissue evidence="2">Complete organism</tissue>
    </source>
</reference>
<evidence type="ECO:0000313" key="3">
    <source>
        <dbReference type="Proteomes" id="UP000076858"/>
    </source>
</evidence>
<evidence type="ECO:0000313" key="2">
    <source>
        <dbReference type="EMBL" id="KZS06997.1"/>
    </source>
</evidence>
<keyword evidence="1" id="KW-0812">Transmembrane</keyword>
<name>A0A164PNL1_9CRUS</name>
<dbReference type="AlphaFoldDB" id="A0A164PNL1"/>
<evidence type="ECO:0000256" key="1">
    <source>
        <dbReference type="SAM" id="Phobius"/>
    </source>
</evidence>
<proteinExistence type="predicted"/>
<keyword evidence="1" id="KW-1133">Transmembrane helix</keyword>
<feature type="transmembrane region" description="Helical" evidence="1">
    <location>
        <begin position="6"/>
        <end position="28"/>
    </location>
</feature>
<sequence>MLTTFIHFPLLFTFTNFLLILTLLLHYFGRSMDICRWSLDVLLNQRASIDNCRFHSA</sequence>
<gene>
    <name evidence="2" type="ORF">APZ42_029527</name>
</gene>
<keyword evidence="3" id="KW-1185">Reference proteome</keyword>
<keyword evidence="1" id="KW-0472">Membrane</keyword>
<dbReference type="EMBL" id="LRGB01002580">
    <property type="protein sequence ID" value="KZS06997.1"/>
    <property type="molecule type" value="Genomic_DNA"/>
</dbReference>
<comment type="caution">
    <text evidence="2">The sequence shown here is derived from an EMBL/GenBank/DDBJ whole genome shotgun (WGS) entry which is preliminary data.</text>
</comment>
<dbReference type="Proteomes" id="UP000076858">
    <property type="component" value="Unassembled WGS sequence"/>
</dbReference>
<protein>
    <submittedName>
        <fullName evidence="2">Uncharacterized protein</fullName>
    </submittedName>
</protein>